<dbReference type="InterPro" id="IPR040570">
    <property type="entry name" value="LAL_C2"/>
</dbReference>
<dbReference type="PANTHER" id="PTHR43585:SF2">
    <property type="entry name" value="ATP-GRASP ENZYME FSQD"/>
    <property type="match status" value="1"/>
</dbReference>
<dbReference type="EMBL" id="SOCP01000016">
    <property type="protein sequence ID" value="TDV43159.1"/>
    <property type="molecule type" value="Genomic_DNA"/>
</dbReference>
<dbReference type="Proteomes" id="UP000294927">
    <property type="component" value="Unassembled WGS sequence"/>
</dbReference>
<evidence type="ECO:0000256" key="1">
    <source>
        <dbReference type="ARBA" id="ARBA00022598"/>
    </source>
</evidence>
<keyword evidence="7" id="KW-1185">Reference proteome</keyword>
<accession>A0A4R7V1L8</accession>
<dbReference type="Gene3D" id="3.30.470.20">
    <property type="entry name" value="ATP-grasp fold, B domain"/>
    <property type="match status" value="1"/>
</dbReference>
<comment type="caution">
    <text evidence="6">The sequence shown here is derived from an EMBL/GenBank/DDBJ whole genome shotgun (WGS) entry which is preliminary data.</text>
</comment>
<dbReference type="SUPFAM" id="SSF56059">
    <property type="entry name" value="Glutathione synthetase ATP-binding domain-like"/>
    <property type="match status" value="1"/>
</dbReference>
<proteinExistence type="predicted"/>
<evidence type="ECO:0000313" key="6">
    <source>
        <dbReference type="EMBL" id="TDV43159.1"/>
    </source>
</evidence>
<keyword evidence="3 4" id="KW-0067">ATP-binding</keyword>
<evidence type="ECO:0000313" key="7">
    <source>
        <dbReference type="Proteomes" id="UP000294927"/>
    </source>
</evidence>
<dbReference type="GO" id="GO:0046872">
    <property type="term" value="F:metal ion binding"/>
    <property type="evidence" value="ECO:0007669"/>
    <property type="project" value="InterPro"/>
</dbReference>
<dbReference type="GO" id="GO:0005524">
    <property type="term" value="F:ATP binding"/>
    <property type="evidence" value="ECO:0007669"/>
    <property type="project" value="UniProtKB-UniRule"/>
</dbReference>
<keyword evidence="2 4" id="KW-0547">Nucleotide-binding</keyword>
<dbReference type="PROSITE" id="PS50975">
    <property type="entry name" value="ATP_GRASP"/>
    <property type="match status" value="1"/>
</dbReference>
<sequence length="407" mass="42086">MARRLIFVESNTTGTGMLALTTAARLGFEPVLLTGDPGRYRGLADTGAEVVPCDTNDFSALAGAVSGPVAGVTTTSEFYLLAAARLAERLGLPGNPPAAIWRCRDKARLRERLAEAGIGQPRFAAVTDAGADVAAIGLPCVVKPVDESGSQNVLLCRSWPQVRAQLGRILAARVNARDQPAAGVALVEEYLDAPEYSVEMFSSAGVATCVGITAKEVTGDPYFVESGHLYPAPLDAGTSARIVDTVRSALAAVGVREGPTHTEVKLAGDRVAVVEINVRLAGGMIPALVRIVDGIDLIEQLVRSAAGLPVDLTARSGQDSRAGIRFVMADRSGTVTAVSGVDTARTLPGVRDVLVSAVPGARVAPARDAYGRLGHVIACGPTPEAVGETLDHALAAVRVSVAEEQSA</sequence>
<dbReference type="PANTHER" id="PTHR43585">
    <property type="entry name" value="FUMIPYRROLE BIOSYNTHESIS PROTEIN C"/>
    <property type="match status" value="1"/>
</dbReference>
<dbReference type="InterPro" id="IPR000225">
    <property type="entry name" value="Armadillo"/>
</dbReference>
<dbReference type="Pfam" id="PF13535">
    <property type="entry name" value="ATP-grasp_4"/>
    <property type="match status" value="1"/>
</dbReference>
<feature type="domain" description="ATP-grasp" evidence="5">
    <location>
        <begin position="110"/>
        <end position="306"/>
    </location>
</feature>
<dbReference type="InterPro" id="IPR052032">
    <property type="entry name" value="ATP-dep_AA_Ligase"/>
</dbReference>
<dbReference type="AlphaFoldDB" id="A0A4R7V1L8"/>
<keyword evidence="1" id="KW-0436">Ligase</keyword>
<dbReference type="Pfam" id="PF18603">
    <property type="entry name" value="LAL_C2"/>
    <property type="match status" value="1"/>
</dbReference>
<dbReference type="GO" id="GO:0016874">
    <property type="term" value="F:ligase activity"/>
    <property type="evidence" value="ECO:0007669"/>
    <property type="project" value="UniProtKB-KW"/>
</dbReference>
<dbReference type="InterPro" id="IPR011761">
    <property type="entry name" value="ATP-grasp"/>
</dbReference>
<organism evidence="6 7">
    <name type="scientific">Actinophytocola oryzae</name>
    <dbReference type="NCBI Taxonomy" id="502181"/>
    <lineage>
        <taxon>Bacteria</taxon>
        <taxon>Bacillati</taxon>
        <taxon>Actinomycetota</taxon>
        <taxon>Actinomycetes</taxon>
        <taxon>Pseudonocardiales</taxon>
        <taxon>Pseudonocardiaceae</taxon>
    </lineage>
</organism>
<name>A0A4R7V1L8_9PSEU</name>
<evidence type="ECO:0000256" key="3">
    <source>
        <dbReference type="ARBA" id="ARBA00022840"/>
    </source>
</evidence>
<evidence type="ECO:0000256" key="4">
    <source>
        <dbReference type="PROSITE-ProRule" id="PRU00409"/>
    </source>
</evidence>
<protein>
    <submittedName>
        <fullName evidence="6">Biotin carboxylase</fullName>
    </submittedName>
</protein>
<dbReference type="RefSeq" id="WP_208297888.1">
    <property type="nucleotide sequence ID" value="NZ_SOCP01000016.1"/>
</dbReference>
<dbReference type="PROSITE" id="PS50176">
    <property type="entry name" value="ARM_REPEAT"/>
    <property type="match status" value="1"/>
</dbReference>
<evidence type="ECO:0000259" key="5">
    <source>
        <dbReference type="PROSITE" id="PS50975"/>
    </source>
</evidence>
<reference evidence="6 7" key="1">
    <citation type="submission" date="2019-03" db="EMBL/GenBank/DDBJ databases">
        <title>Genomic Encyclopedia of Archaeal and Bacterial Type Strains, Phase II (KMG-II): from individual species to whole genera.</title>
        <authorList>
            <person name="Goeker M."/>
        </authorList>
    </citation>
    <scope>NUCLEOTIDE SEQUENCE [LARGE SCALE GENOMIC DNA]</scope>
    <source>
        <strain evidence="6 7">DSM 45499</strain>
    </source>
</reference>
<dbReference type="Gene3D" id="3.40.50.20">
    <property type="match status" value="1"/>
</dbReference>
<evidence type="ECO:0000256" key="2">
    <source>
        <dbReference type="ARBA" id="ARBA00022741"/>
    </source>
</evidence>
<gene>
    <name evidence="6" type="ORF">CLV71_11693</name>
</gene>